<evidence type="ECO:0000313" key="1">
    <source>
        <dbReference type="EMBL" id="AYJ85765.1"/>
    </source>
</evidence>
<dbReference type="Proteomes" id="UP000276254">
    <property type="component" value="Chromosome"/>
</dbReference>
<reference evidence="1 2" key="1">
    <citation type="submission" date="2018-09" db="EMBL/GenBank/DDBJ databases">
        <title>Sphingomonas peninsula sp. nov., isolated from fildes peninsula, Antarctic soil.</title>
        <authorList>
            <person name="Yingchao G."/>
        </authorList>
    </citation>
    <scope>NUCLEOTIDE SEQUENCE [LARGE SCALE GENOMIC DNA]</scope>
    <source>
        <strain evidence="1 2">YZ-8</strain>
    </source>
</reference>
<sequence length="85" mass="9308">MGKQVVDKHQLWAAWLLGAASYHHPAKVRGPVHPDTRREFEAGRTAAAGGFVQVPNLSEAFEMARHVQAGNPPHTFKGEQIAMPL</sequence>
<accession>A0A494TKX3</accession>
<dbReference type="AlphaFoldDB" id="A0A494TKX3"/>
<keyword evidence="2" id="KW-1185">Reference proteome</keyword>
<protein>
    <submittedName>
        <fullName evidence="1">Uncharacterized protein</fullName>
    </submittedName>
</protein>
<name>A0A494TKX3_SPHPE</name>
<proteinExistence type="predicted"/>
<evidence type="ECO:0000313" key="2">
    <source>
        <dbReference type="Proteomes" id="UP000276254"/>
    </source>
</evidence>
<dbReference type="EMBL" id="CP032829">
    <property type="protein sequence ID" value="AYJ85765.1"/>
    <property type="molecule type" value="Genomic_DNA"/>
</dbReference>
<dbReference type="KEGG" id="spha:D3Y57_07000"/>
<gene>
    <name evidence="1" type="ORF">D3Y57_07000</name>
</gene>
<organism evidence="1 2">
    <name type="scientific">Sphingomonas paeninsulae</name>
    <dbReference type="NCBI Taxonomy" id="2319844"/>
    <lineage>
        <taxon>Bacteria</taxon>
        <taxon>Pseudomonadati</taxon>
        <taxon>Pseudomonadota</taxon>
        <taxon>Alphaproteobacteria</taxon>
        <taxon>Sphingomonadales</taxon>
        <taxon>Sphingomonadaceae</taxon>
        <taxon>Sphingomonas</taxon>
    </lineage>
</organism>